<dbReference type="EMBL" id="LQQO01000015">
    <property type="protein sequence ID" value="KZE14663.1"/>
    <property type="molecule type" value="Genomic_DNA"/>
</dbReference>
<evidence type="ECO:0000313" key="4">
    <source>
        <dbReference type="EMBL" id="KZE14663.1"/>
    </source>
</evidence>
<evidence type="ECO:0000256" key="1">
    <source>
        <dbReference type="SAM" id="Coils"/>
    </source>
</evidence>
<dbReference type="RefSeq" id="WP_066690078.1">
    <property type="nucleotide sequence ID" value="NZ_CP117025.1"/>
</dbReference>
<dbReference type="Proteomes" id="UP000076609">
    <property type="component" value="Unassembled WGS sequence"/>
</dbReference>
<feature type="chain" id="PRO_5045326182" description="YbgF trimerisation domain-containing protein" evidence="3">
    <location>
        <begin position="21"/>
        <end position="329"/>
    </location>
</feature>
<dbReference type="SUPFAM" id="SSF48452">
    <property type="entry name" value="TPR-like"/>
    <property type="match status" value="1"/>
</dbReference>
<evidence type="ECO:0000313" key="5">
    <source>
        <dbReference type="Proteomes" id="UP000076609"/>
    </source>
</evidence>
<feature type="region of interest" description="Disordered" evidence="2">
    <location>
        <begin position="138"/>
        <end position="172"/>
    </location>
</feature>
<sequence length="329" mass="34663">MRHFKALPLLALLAAWPATAQTTSQIEPRVNKLEREMRAVQRKVFSGGAPNQVEPQITAPTQPTEIPGSPSSGPLATLTSRVDALESQQQSLTGQLEQAQYKLRQLESAFEAYKSATDAKLKALESAGAPAIAPATPGAVAASGDTSTDTAAPATRGPGNGGGTLGGTTVRPPAVTAPAATADPARAARIAAIDKPATGDAADDGYLYGFRLWSAKLYPEAIAALRPVVAKYPKHRRASYAQNLIGRSYLDDGKPSLASREFYDNYKNMPDGERAPDSLFYLADALTRLKKTKEACDVYGELTDVYGDKISGAMKADVAKGRAANKCAA</sequence>
<reference evidence="5" key="1">
    <citation type="submission" date="2016-01" db="EMBL/GenBank/DDBJ databases">
        <title>Draft genome of Chromobacterium sp. F49.</title>
        <authorList>
            <person name="Hong K.W."/>
        </authorList>
    </citation>
    <scope>NUCLEOTIDE SEQUENCE [LARGE SCALE GENOMIC DNA]</scope>
    <source>
        <strain evidence="5">CN3</strain>
    </source>
</reference>
<feature type="coiled-coil region" evidence="1">
    <location>
        <begin position="75"/>
        <end position="116"/>
    </location>
</feature>
<name>A0ABR5YDI9_9SPHN</name>
<evidence type="ECO:0000256" key="2">
    <source>
        <dbReference type="SAM" id="MobiDB-lite"/>
    </source>
</evidence>
<accession>A0ABR5YDI9</accession>
<keyword evidence="5" id="KW-1185">Reference proteome</keyword>
<gene>
    <name evidence="4" type="ORF">AVT10_14520</name>
</gene>
<evidence type="ECO:0008006" key="6">
    <source>
        <dbReference type="Google" id="ProtNLM"/>
    </source>
</evidence>
<protein>
    <recommendedName>
        <fullName evidence="6">YbgF trimerisation domain-containing protein</fullName>
    </recommendedName>
</protein>
<keyword evidence="3" id="KW-0732">Signal</keyword>
<dbReference type="Gene3D" id="1.25.40.10">
    <property type="entry name" value="Tetratricopeptide repeat domain"/>
    <property type="match status" value="1"/>
</dbReference>
<feature type="compositionally biased region" description="Low complexity" evidence="2">
    <location>
        <begin position="138"/>
        <end position="157"/>
    </location>
</feature>
<organism evidence="4 5">
    <name type="scientific">Sphingomonas hankookensis</name>
    <dbReference type="NCBI Taxonomy" id="563996"/>
    <lineage>
        <taxon>Bacteria</taxon>
        <taxon>Pseudomonadati</taxon>
        <taxon>Pseudomonadota</taxon>
        <taxon>Alphaproteobacteria</taxon>
        <taxon>Sphingomonadales</taxon>
        <taxon>Sphingomonadaceae</taxon>
        <taxon>Sphingomonas</taxon>
    </lineage>
</organism>
<proteinExistence type="predicted"/>
<comment type="caution">
    <text evidence="4">The sequence shown here is derived from an EMBL/GenBank/DDBJ whole genome shotgun (WGS) entry which is preliminary data.</text>
</comment>
<dbReference type="InterPro" id="IPR011990">
    <property type="entry name" value="TPR-like_helical_dom_sf"/>
</dbReference>
<keyword evidence="1" id="KW-0175">Coiled coil</keyword>
<evidence type="ECO:0000256" key="3">
    <source>
        <dbReference type="SAM" id="SignalP"/>
    </source>
</evidence>
<feature type="signal peptide" evidence="3">
    <location>
        <begin position="1"/>
        <end position="20"/>
    </location>
</feature>